<reference evidence="1" key="1">
    <citation type="submission" date="2019-11" db="EMBL/GenBank/DDBJ databases">
        <authorList>
            <person name="Feng L."/>
        </authorList>
    </citation>
    <scope>NUCLEOTIDE SEQUENCE</scope>
    <source>
        <strain evidence="1">CTertiumLFYP3</strain>
    </source>
</reference>
<dbReference type="AlphaFoldDB" id="A0A6N3FVQ7"/>
<dbReference type="EMBL" id="CACRTO010000042">
    <property type="protein sequence ID" value="VYU56120.1"/>
    <property type="molecule type" value="Genomic_DNA"/>
</dbReference>
<evidence type="ECO:0008006" key="2">
    <source>
        <dbReference type="Google" id="ProtNLM"/>
    </source>
</evidence>
<protein>
    <recommendedName>
        <fullName evidence="2">DUF2007 domain-containing protein</fullName>
    </recommendedName>
</protein>
<gene>
    <name evidence="1" type="ORF">CTLFYP3_02865</name>
</gene>
<sequence length="86" mass="10027">MIALWNRKEIYYGFSLEQFSNIRSILSQNRIRYDVRTISRTSSKSLGSTRGFIGSFGENPNLAYEYYIYVHKDDYSKALVAINSNK</sequence>
<evidence type="ECO:0000313" key="1">
    <source>
        <dbReference type="EMBL" id="VYU56120.1"/>
    </source>
</evidence>
<proteinExistence type="predicted"/>
<organism evidence="1">
    <name type="scientific">Clostridium tertium</name>
    <dbReference type="NCBI Taxonomy" id="1559"/>
    <lineage>
        <taxon>Bacteria</taxon>
        <taxon>Bacillati</taxon>
        <taxon>Bacillota</taxon>
        <taxon>Clostridia</taxon>
        <taxon>Eubacteriales</taxon>
        <taxon>Clostridiaceae</taxon>
        <taxon>Clostridium</taxon>
    </lineage>
</organism>
<name>A0A6N3FVQ7_9CLOT</name>
<accession>A0A6N3FVQ7</accession>
<dbReference type="RefSeq" id="WP_156627309.1">
    <property type="nucleotide sequence ID" value="NZ_CACRTO010000042.1"/>
</dbReference>